<protein>
    <submittedName>
        <fullName evidence="1">Uncharacterized protein</fullName>
    </submittedName>
</protein>
<dbReference type="EMBL" id="JANHOG010000074">
    <property type="protein sequence ID" value="KAJ3558654.1"/>
    <property type="molecule type" value="Genomic_DNA"/>
</dbReference>
<accession>A0ACC1TDF9</accession>
<organism evidence="1 2">
    <name type="scientific">Phlebia brevispora</name>
    <dbReference type="NCBI Taxonomy" id="194682"/>
    <lineage>
        <taxon>Eukaryota</taxon>
        <taxon>Fungi</taxon>
        <taxon>Dikarya</taxon>
        <taxon>Basidiomycota</taxon>
        <taxon>Agaricomycotina</taxon>
        <taxon>Agaricomycetes</taxon>
        <taxon>Polyporales</taxon>
        <taxon>Meruliaceae</taxon>
        <taxon>Phlebia</taxon>
    </lineage>
</organism>
<gene>
    <name evidence="1" type="ORF">NM688_g788</name>
</gene>
<evidence type="ECO:0000313" key="1">
    <source>
        <dbReference type="EMBL" id="KAJ3558654.1"/>
    </source>
</evidence>
<name>A0ACC1TDF9_9APHY</name>
<keyword evidence="2" id="KW-1185">Reference proteome</keyword>
<proteinExistence type="predicted"/>
<reference evidence="1" key="1">
    <citation type="submission" date="2022-07" db="EMBL/GenBank/DDBJ databases">
        <title>Genome Sequence of Phlebia brevispora.</title>
        <authorList>
            <person name="Buettner E."/>
        </authorList>
    </citation>
    <scope>NUCLEOTIDE SEQUENCE</scope>
    <source>
        <strain evidence="1">MPL23</strain>
    </source>
</reference>
<comment type="caution">
    <text evidence="1">The sequence shown here is derived from an EMBL/GenBank/DDBJ whole genome shotgun (WGS) entry which is preliminary data.</text>
</comment>
<evidence type="ECO:0000313" key="2">
    <source>
        <dbReference type="Proteomes" id="UP001148662"/>
    </source>
</evidence>
<sequence length="121" mass="13547">MQLFRRPSTKDVCKLSFPVDILVLQISLGLRTPVPTSAQKSVVSYFATKQRSLASSYGTVILSRWHTCCTAQTFCIVGVRLFDDMRNAAAGMFAMSLECMKREEQIHVLIHLWGHDAVPVS</sequence>
<dbReference type="Proteomes" id="UP001148662">
    <property type="component" value="Unassembled WGS sequence"/>
</dbReference>